<keyword evidence="1" id="KW-1133">Transmembrane helix</keyword>
<gene>
    <name evidence="2" type="ORF">BKG84_24465</name>
</gene>
<keyword evidence="1" id="KW-0812">Transmembrane</keyword>
<organism evidence="2 3">
    <name type="scientific">Mycobacteroides chelonae</name>
    <name type="common">Mycobacterium chelonae</name>
    <dbReference type="NCBI Taxonomy" id="1774"/>
    <lineage>
        <taxon>Bacteria</taxon>
        <taxon>Bacillati</taxon>
        <taxon>Actinomycetota</taxon>
        <taxon>Actinomycetes</taxon>
        <taxon>Mycobacteriales</taxon>
        <taxon>Mycobacteriaceae</taxon>
        <taxon>Mycobacteroides</taxon>
    </lineage>
</organism>
<dbReference type="Proteomes" id="UP000179441">
    <property type="component" value="Unassembled WGS sequence"/>
</dbReference>
<keyword evidence="1" id="KW-0472">Membrane</keyword>
<keyword evidence="3" id="KW-1185">Reference proteome</keyword>
<evidence type="ECO:0000313" key="3">
    <source>
        <dbReference type="Proteomes" id="UP000179441"/>
    </source>
</evidence>
<feature type="transmembrane region" description="Helical" evidence="1">
    <location>
        <begin position="7"/>
        <end position="26"/>
    </location>
</feature>
<proteinExistence type="predicted"/>
<dbReference type="EMBL" id="MLIS01000004">
    <property type="protein sequence ID" value="OHU76053.1"/>
    <property type="molecule type" value="Genomic_DNA"/>
</dbReference>
<evidence type="ECO:0000313" key="2">
    <source>
        <dbReference type="EMBL" id="OHU76053.1"/>
    </source>
</evidence>
<comment type="caution">
    <text evidence="2">The sequence shown here is derived from an EMBL/GenBank/DDBJ whole genome shotgun (WGS) entry which is preliminary data.</text>
</comment>
<feature type="transmembrane region" description="Helical" evidence="1">
    <location>
        <begin position="38"/>
        <end position="59"/>
    </location>
</feature>
<name>A0A1S1M0G9_MYCCH</name>
<protein>
    <submittedName>
        <fullName evidence="2">Uncharacterized protein</fullName>
    </submittedName>
</protein>
<evidence type="ECO:0000256" key="1">
    <source>
        <dbReference type="SAM" id="Phobius"/>
    </source>
</evidence>
<sequence>MVSGWDLAMYIAAGVMGAVIGVLWIVARTQGWRWWTRLGAGVLVAAVLAMAGGGAAVLVRNTPGVCACAIHPARDPFRR</sequence>
<accession>A0A1S1M0G9</accession>
<reference evidence="2 3" key="1">
    <citation type="submission" date="2016-10" db="EMBL/GenBank/DDBJ databases">
        <title>Evaluation of Human, Veterinary and Environmental Mycobacterium chelonae Isolates by Core Genome Phylogenomic Analysis, Targeted Gene Comparison, and Anti-microbial Susceptibility Patterns: A Tale of Mistaken Identities.</title>
        <authorList>
            <person name="Fogelson S.B."/>
            <person name="Camus A.C."/>
            <person name="Lorenz W."/>
            <person name="Vasireddy R."/>
            <person name="Vasireddy S."/>
            <person name="Smith T."/>
            <person name="Brown-Elliott B.A."/>
            <person name="Wallace R.J.Jr."/>
            <person name="Hasan N.A."/>
            <person name="Reischl U."/>
            <person name="Sanchez S."/>
        </authorList>
    </citation>
    <scope>NUCLEOTIDE SEQUENCE [LARGE SCALE GENOMIC DNA]</scope>
    <source>
        <strain evidence="2 3">15518</strain>
    </source>
</reference>
<dbReference type="AlphaFoldDB" id="A0A1S1M0G9"/>